<evidence type="ECO:0000256" key="1">
    <source>
        <dbReference type="ARBA" id="ARBA00004141"/>
    </source>
</evidence>
<evidence type="ECO:0000256" key="3">
    <source>
        <dbReference type="ARBA" id="ARBA00022692"/>
    </source>
</evidence>
<comment type="caution">
    <text evidence="11">The sequence shown here is derived from an EMBL/GenBank/DDBJ whole genome shotgun (WGS) entry which is preliminary data.</text>
</comment>
<dbReference type="InterPro" id="IPR036188">
    <property type="entry name" value="FAD/NAD-bd_sf"/>
</dbReference>
<dbReference type="GeneID" id="62201571"/>
<evidence type="ECO:0000256" key="2">
    <source>
        <dbReference type="ARBA" id="ARBA00022630"/>
    </source>
</evidence>
<dbReference type="GO" id="GO:0071949">
    <property type="term" value="F:FAD binding"/>
    <property type="evidence" value="ECO:0007669"/>
    <property type="project" value="InterPro"/>
</dbReference>
<dbReference type="PRINTS" id="PR00420">
    <property type="entry name" value="RNGMNOXGNASE"/>
</dbReference>
<dbReference type="PANTHER" id="PTHR43004">
    <property type="entry name" value="TRK SYSTEM POTASSIUM UPTAKE PROTEIN"/>
    <property type="match status" value="1"/>
</dbReference>
<keyword evidence="2" id="KW-0285">Flavoprotein</keyword>
<gene>
    <name evidence="11" type="ORF">GT037_003346</name>
</gene>
<dbReference type="InterPro" id="IPR002523">
    <property type="entry name" value="MgTranspt_CorA/ZnTranspt_ZntB"/>
</dbReference>
<feature type="transmembrane region" description="Helical" evidence="9">
    <location>
        <begin position="870"/>
        <end position="889"/>
    </location>
</feature>
<dbReference type="SUPFAM" id="SSF51905">
    <property type="entry name" value="FAD/NAD(P)-binding domain"/>
    <property type="match status" value="1"/>
</dbReference>
<keyword evidence="8" id="KW-0175">Coiled coil</keyword>
<dbReference type="GO" id="GO:0046873">
    <property type="term" value="F:metal ion transmembrane transporter activity"/>
    <property type="evidence" value="ECO:0007669"/>
    <property type="project" value="InterPro"/>
</dbReference>
<dbReference type="Gene3D" id="3.40.30.20">
    <property type="match status" value="1"/>
</dbReference>
<organism evidence="11 12">
    <name type="scientific">Alternaria burnsii</name>
    <dbReference type="NCBI Taxonomy" id="1187904"/>
    <lineage>
        <taxon>Eukaryota</taxon>
        <taxon>Fungi</taxon>
        <taxon>Dikarya</taxon>
        <taxon>Ascomycota</taxon>
        <taxon>Pezizomycotina</taxon>
        <taxon>Dothideomycetes</taxon>
        <taxon>Pleosporomycetidae</taxon>
        <taxon>Pleosporales</taxon>
        <taxon>Pleosporineae</taxon>
        <taxon>Pleosporaceae</taxon>
        <taxon>Alternaria</taxon>
        <taxon>Alternaria sect. Alternaria</taxon>
    </lineage>
</organism>
<feature type="coiled-coil region" evidence="8">
    <location>
        <begin position="807"/>
        <end position="852"/>
    </location>
</feature>
<feature type="transmembrane region" description="Helical" evidence="9">
    <location>
        <begin position="909"/>
        <end position="930"/>
    </location>
</feature>
<evidence type="ECO:0000256" key="4">
    <source>
        <dbReference type="ARBA" id="ARBA00022827"/>
    </source>
</evidence>
<dbReference type="Pfam" id="PF01544">
    <property type="entry name" value="CorA"/>
    <property type="match status" value="1"/>
</dbReference>
<reference evidence="11" key="1">
    <citation type="submission" date="2020-01" db="EMBL/GenBank/DDBJ databases">
        <authorList>
            <person name="Feng Z.H.Z."/>
        </authorList>
    </citation>
    <scope>NUCLEOTIDE SEQUENCE</scope>
    <source>
        <strain evidence="11">CBS107.38</strain>
    </source>
</reference>
<dbReference type="InterPro" id="IPR038220">
    <property type="entry name" value="PHOX_C_sf"/>
</dbReference>
<dbReference type="SUPFAM" id="SSF144083">
    <property type="entry name" value="Magnesium transport protein CorA, transmembrane region"/>
    <property type="match status" value="1"/>
</dbReference>
<dbReference type="Gene3D" id="3.30.9.10">
    <property type="entry name" value="D-Amino Acid Oxidase, subunit A, domain 2"/>
    <property type="match status" value="1"/>
</dbReference>
<comment type="subcellular location">
    <subcellularLocation>
        <location evidence="1">Membrane</location>
        <topology evidence="1">Multi-pass membrane protein</topology>
    </subcellularLocation>
</comment>
<keyword evidence="7 9" id="KW-0472">Membrane</keyword>
<evidence type="ECO:0000256" key="6">
    <source>
        <dbReference type="ARBA" id="ARBA00023002"/>
    </source>
</evidence>
<dbReference type="InterPro" id="IPR002938">
    <property type="entry name" value="FAD-bd"/>
</dbReference>
<reference evidence="11" key="2">
    <citation type="submission" date="2020-08" db="EMBL/GenBank/DDBJ databases">
        <title>Draft Genome Sequence of Cumin Blight Pathogen Alternaria burnsii.</title>
        <authorList>
            <person name="Feng Z."/>
        </authorList>
    </citation>
    <scope>NUCLEOTIDE SEQUENCE</scope>
    <source>
        <strain evidence="11">CBS107.38</strain>
    </source>
</reference>
<dbReference type="Gene3D" id="1.20.58.340">
    <property type="entry name" value="Magnesium transport protein CorA, transmembrane region"/>
    <property type="match status" value="1"/>
</dbReference>
<dbReference type="Proteomes" id="UP000596902">
    <property type="component" value="Unassembled WGS sequence"/>
</dbReference>
<evidence type="ECO:0000313" key="11">
    <source>
        <dbReference type="EMBL" id="KAF7679598.1"/>
    </source>
</evidence>
<dbReference type="InterPro" id="IPR050641">
    <property type="entry name" value="RIFMO-like"/>
</dbReference>
<accession>A0A8H7EI63</accession>
<name>A0A8H7EI63_9PLEO</name>
<keyword evidence="6" id="KW-0560">Oxidoreductase</keyword>
<dbReference type="SUPFAM" id="SSF54373">
    <property type="entry name" value="FAD-linked reductases, C-terminal domain"/>
    <property type="match status" value="1"/>
</dbReference>
<dbReference type="GO" id="GO:0016020">
    <property type="term" value="C:membrane"/>
    <property type="evidence" value="ECO:0007669"/>
    <property type="project" value="UniProtKB-SubCell"/>
</dbReference>
<keyword evidence="3 9" id="KW-0812">Transmembrane</keyword>
<sequence length="952" mass="107077">MEGTFLVWYGEAQYSEDMATPEPPVEYVDVLVVGGGPVGLITAYQLARNLPQPTHRIKIIEQYPKSSQDNYGRAITLFPRSSEASYDFNYDKHGNEVEGRGWAFMQNMKDTRWDFALVLRQKYQEEVFRKALAKEGVQLDAPYTLVGIEVIQGVEMGGHRVLATIEHGSTKAKSVVKCRYLVGADGGRSFVRRAMNIPFDGSSSEDKWVRVDGVIETDIPKPRTYCAIESPTHGNVLWAALDRGATRIGFAFTAERQKVYKVFDEAAAVKEAIASVKPFNLSFKQVDWWTIYVVGQRIARSFFVNDSIFLAGDACHTHSSGAAQGMNTGMHDAVNLGWKLSLVLRGLAKPDLLHSYEAERLPNVQRLINYDKDISRLMTMQLPEGWTGDPNADPNEILGVVMAEAATFSSGLGIYYEPDSYLNLTQSSGISSVQPGQRAPDVRLQKPATFESTRLQTETPNTARFYVVLFAGEVARTKIAVASFMAAIEKLSWLSDSDAPVSCLSIIAGPGGSSAYETLGGMPFGRVFYDEDCSAHLSVMAEPASQVVSESSAAEREFLKAAQGDRYNSRSWKDLKTSSHFEDWQGVEMFLRSNDRRDHVTHFLRVPVKDGTTSSIFKDRLEHLLPLGSPEITSGHDNHAMRGQIGTVSVLVETPSHCMPYVYLSLLQERSEVSTVVLVYATEDDPTDWLDEDDSQPSFTLVYKLLLSYMTSVIGKAKRIDAKIRLVEAALESRDMASLSDLLHQLNVISHEIRASNFEHQALFSRKAAIWVFPAMERAGRSTWGHRLREISDSMEAWQPSKQKERISELRIHTDDVRDELRQKREEERQKREDARQEREEIRAIKEQERLDESIRIAKETKRDSRTMRGIAWVTIAFLPATFVASFFGMNFFNGIAGNVPFDDASHNVWLFFAIAVPVSGVVLFTFYFWDEYERKKDEKKVDGERTSTISS</sequence>
<dbReference type="InterPro" id="IPR045863">
    <property type="entry name" value="CorA_TM1_TM2"/>
</dbReference>
<dbReference type="GO" id="GO:0016709">
    <property type="term" value="F:oxidoreductase activity, acting on paired donors, with incorporation or reduction of molecular oxygen, NAD(P)H as one donor, and incorporation of one atom of oxygen"/>
    <property type="evidence" value="ECO:0007669"/>
    <property type="project" value="UniProtKB-ARBA"/>
</dbReference>
<protein>
    <submittedName>
        <fullName evidence="11">3-(3-hydroxy-phenyl)propionate hydroxylase</fullName>
    </submittedName>
</protein>
<dbReference type="Gene3D" id="3.50.50.60">
    <property type="entry name" value="FAD/NAD(P)-binding domain"/>
    <property type="match status" value="1"/>
</dbReference>
<dbReference type="AlphaFoldDB" id="A0A8H7EI63"/>
<dbReference type="RefSeq" id="XP_038789671.1">
    <property type="nucleotide sequence ID" value="XM_038928393.1"/>
</dbReference>
<evidence type="ECO:0000256" key="5">
    <source>
        <dbReference type="ARBA" id="ARBA00022989"/>
    </source>
</evidence>
<feature type="domain" description="FAD-binding" evidence="10">
    <location>
        <begin position="28"/>
        <end position="368"/>
    </location>
</feature>
<evidence type="ECO:0000256" key="9">
    <source>
        <dbReference type="SAM" id="Phobius"/>
    </source>
</evidence>
<dbReference type="PANTHER" id="PTHR43004:SF5">
    <property type="entry name" value="FAD-BINDING DOMAIN-CONTAINING PROTEIN"/>
    <property type="match status" value="1"/>
</dbReference>
<evidence type="ECO:0000256" key="7">
    <source>
        <dbReference type="ARBA" id="ARBA00023136"/>
    </source>
</evidence>
<dbReference type="Pfam" id="PF01494">
    <property type="entry name" value="FAD_binding_3"/>
    <property type="match status" value="1"/>
</dbReference>
<evidence type="ECO:0000259" key="10">
    <source>
        <dbReference type="Pfam" id="PF01494"/>
    </source>
</evidence>
<keyword evidence="4" id="KW-0274">FAD</keyword>
<evidence type="ECO:0000256" key="8">
    <source>
        <dbReference type="SAM" id="Coils"/>
    </source>
</evidence>
<dbReference type="EMBL" id="JAAABM010000003">
    <property type="protein sequence ID" value="KAF7679598.1"/>
    <property type="molecule type" value="Genomic_DNA"/>
</dbReference>
<keyword evidence="5 9" id="KW-1133">Transmembrane helix</keyword>
<proteinExistence type="predicted"/>
<evidence type="ECO:0000313" key="12">
    <source>
        <dbReference type="Proteomes" id="UP000596902"/>
    </source>
</evidence>
<keyword evidence="12" id="KW-1185">Reference proteome</keyword>